<dbReference type="Proteomes" id="UP000316095">
    <property type="component" value="Unassembled WGS sequence"/>
</dbReference>
<dbReference type="InterPro" id="IPR036388">
    <property type="entry name" value="WH-like_DNA-bd_sf"/>
</dbReference>
<accession>A0A5C5XLX5</accession>
<dbReference type="RefSeq" id="WP_165441875.1">
    <property type="nucleotide sequence ID" value="NZ_SJPG01000001.1"/>
</dbReference>
<dbReference type="EMBL" id="SJPG01000001">
    <property type="protein sequence ID" value="TWT63383.1"/>
    <property type="molecule type" value="Genomic_DNA"/>
</dbReference>
<dbReference type="AlphaFoldDB" id="A0A5C5XLX5"/>
<keyword evidence="2" id="KW-1185">Reference proteome</keyword>
<sequence>MSLPDVTHLQFFILYLIRNDAHSGRYLRERLAEEGARKSAPAFYQLMSRMEDAMLISGWYESFVVSGQTIKERKYKITPEGQRTIKFVQQFYCDKTQFSNEQDFRQIDKGV</sequence>
<gene>
    <name evidence="1" type="ORF">Pan54_41360</name>
</gene>
<dbReference type="InterPro" id="IPR036390">
    <property type="entry name" value="WH_DNA-bd_sf"/>
</dbReference>
<comment type="caution">
    <text evidence="1">The sequence shown here is derived from an EMBL/GenBank/DDBJ whole genome shotgun (WGS) entry which is preliminary data.</text>
</comment>
<dbReference type="SUPFAM" id="SSF46785">
    <property type="entry name" value="Winged helix' DNA-binding domain"/>
    <property type="match status" value="1"/>
</dbReference>
<evidence type="ECO:0000313" key="1">
    <source>
        <dbReference type="EMBL" id="TWT63383.1"/>
    </source>
</evidence>
<evidence type="ECO:0000313" key="2">
    <source>
        <dbReference type="Proteomes" id="UP000316095"/>
    </source>
</evidence>
<proteinExistence type="predicted"/>
<dbReference type="Gene3D" id="1.10.10.10">
    <property type="entry name" value="Winged helix-like DNA-binding domain superfamily/Winged helix DNA-binding domain"/>
    <property type="match status" value="1"/>
</dbReference>
<reference evidence="1 2" key="1">
    <citation type="submission" date="2019-02" db="EMBL/GenBank/DDBJ databases">
        <title>Deep-cultivation of Planctomycetes and their phenomic and genomic characterization uncovers novel biology.</title>
        <authorList>
            <person name="Wiegand S."/>
            <person name="Jogler M."/>
            <person name="Boedeker C."/>
            <person name="Pinto D."/>
            <person name="Vollmers J."/>
            <person name="Rivas-Marin E."/>
            <person name="Kohn T."/>
            <person name="Peeters S.H."/>
            <person name="Heuer A."/>
            <person name="Rast P."/>
            <person name="Oberbeckmann S."/>
            <person name="Bunk B."/>
            <person name="Jeske O."/>
            <person name="Meyerdierks A."/>
            <person name="Storesund J.E."/>
            <person name="Kallscheuer N."/>
            <person name="Luecker S."/>
            <person name="Lage O.M."/>
            <person name="Pohl T."/>
            <person name="Merkel B.J."/>
            <person name="Hornburger P."/>
            <person name="Mueller R.-W."/>
            <person name="Bruemmer F."/>
            <person name="Labrenz M."/>
            <person name="Spormann A.M."/>
            <person name="Op Den Camp H."/>
            <person name="Overmann J."/>
            <person name="Amann R."/>
            <person name="Jetten M.S.M."/>
            <person name="Mascher T."/>
            <person name="Medema M.H."/>
            <person name="Devos D.P."/>
            <person name="Kaster A.-K."/>
            <person name="Ovreas L."/>
            <person name="Rohde M."/>
            <person name="Galperin M.Y."/>
            <person name="Jogler C."/>
        </authorList>
    </citation>
    <scope>NUCLEOTIDE SEQUENCE [LARGE SCALE GENOMIC DNA]</scope>
    <source>
        <strain evidence="1 2">Pan54</strain>
    </source>
</reference>
<name>A0A5C5XLX5_9PLAN</name>
<protein>
    <submittedName>
        <fullName evidence="1">Transcriptional regulator PadR-like family protein</fullName>
    </submittedName>
</protein>
<organism evidence="1 2">
    <name type="scientific">Rubinisphaera italica</name>
    <dbReference type="NCBI Taxonomy" id="2527969"/>
    <lineage>
        <taxon>Bacteria</taxon>
        <taxon>Pseudomonadati</taxon>
        <taxon>Planctomycetota</taxon>
        <taxon>Planctomycetia</taxon>
        <taxon>Planctomycetales</taxon>
        <taxon>Planctomycetaceae</taxon>
        <taxon>Rubinisphaera</taxon>
    </lineage>
</organism>